<proteinExistence type="predicted"/>
<evidence type="ECO:0000313" key="1">
    <source>
        <dbReference type="EMBL" id="AUG87741.1"/>
    </source>
</evidence>
<dbReference type="EMBL" id="MG428990">
    <property type="protein sequence ID" value="AUG87741.1"/>
    <property type="molecule type" value="Genomic_DNA"/>
</dbReference>
<gene>
    <name evidence="1" type="ORF">CPT_Menlow_040</name>
</gene>
<name>A0A2H5BN40_9CAUD</name>
<keyword evidence="2" id="KW-1185">Reference proteome</keyword>
<evidence type="ECO:0000313" key="2">
    <source>
        <dbReference type="Proteomes" id="UP000241701"/>
    </source>
</evidence>
<sequence>MSTRHHVLGSHRSVCLMPKQLFSQWVNYTLLTLIDKTFYLPELTHPASSCWRS</sequence>
<accession>A0A2H5BN40</accession>
<dbReference type="Proteomes" id="UP000241701">
    <property type="component" value="Segment"/>
</dbReference>
<organism evidence="1 2">
    <name type="scientific">Klebsiella phage Menlow</name>
    <dbReference type="NCBI Taxonomy" id="2054273"/>
    <lineage>
        <taxon>Viruses</taxon>
        <taxon>Duplodnaviria</taxon>
        <taxon>Heunggongvirae</taxon>
        <taxon>Uroviricota</taxon>
        <taxon>Caudoviricetes</taxon>
        <taxon>Pantevenvirales</taxon>
        <taxon>Ackermannviridae</taxon>
        <taxon>Taipeivirus</taxon>
        <taxon>Taipeivirus menlow</taxon>
    </lineage>
</organism>
<reference evidence="2" key="1">
    <citation type="submission" date="2017-11" db="EMBL/GenBank/DDBJ databases">
        <title>Complete Genome of Klebsiella pneumoniae Myophage Menlow.</title>
        <authorList>
            <person name="Newkirk H.N."/>
            <person name="Lessor L."/>
            <person name="Liu M."/>
        </authorList>
    </citation>
    <scope>NUCLEOTIDE SEQUENCE [LARGE SCALE GENOMIC DNA]</scope>
</reference>
<protein>
    <submittedName>
        <fullName evidence="1">Uncharacterized protein</fullName>
    </submittedName>
</protein>